<reference evidence="1" key="1">
    <citation type="journal article" date="2015" name="Nature">
        <title>Complex archaea that bridge the gap between prokaryotes and eukaryotes.</title>
        <authorList>
            <person name="Spang A."/>
            <person name="Saw J.H."/>
            <person name="Jorgensen S.L."/>
            <person name="Zaremba-Niedzwiedzka K."/>
            <person name="Martijn J."/>
            <person name="Lind A.E."/>
            <person name="van Eijk R."/>
            <person name="Schleper C."/>
            <person name="Guy L."/>
            <person name="Ettema T.J."/>
        </authorList>
    </citation>
    <scope>NUCLEOTIDE SEQUENCE</scope>
</reference>
<sequence>MNLKKEMEQAMYLDCGSAEEDLFEYVRIAKQYAEEARIDELDNIKSYDNGMHAQYCT</sequence>
<proteinExistence type="predicted"/>
<accession>A0A0F8Y6V9</accession>
<name>A0A0F8Y6V9_9ZZZZ</name>
<organism evidence="1">
    <name type="scientific">marine sediment metagenome</name>
    <dbReference type="NCBI Taxonomy" id="412755"/>
    <lineage>
        <taxon>unclassified sequences</taxon>
        <taxon>metagenomes</taxon>
        <taxon>ecological metagenomes</taxon>
    </lineage>
</organism>
<dbReference type="AlphaFoldDB" id="A0A0F8Y6V9"/>
<protein>
    <submittedName>
        <fullName evidence="1">Uncharacterized protein</fullName>
    </submittedName>
</protein>
<evidence type="ECO:0000313" key="1">
    <source>
        <dbReference type="EMBL" id="KKK49874.1"/>
    </source>
</evidence>
<dbReference type="EMBL" id="LAZR01068313">
    <property type="protein sequence ID" value="KKK49874.1"/>
    <property type="molecule type" value="Genomic_DNA"/>
</dbReference>
<feature type="non-terminal residue" evidence="1">
    <location>
        <position position="57"/>
    </location>
</feature>
<comment type="caution">
    <text evidence="1">The sequence shown here is derived from an EMBL/GenBank/DDBJ whole genome shotgun (WGS) entry which is preliminary data.</text>
</comment>
<gene>
    <name evidence="1" type="ORF">LCGC14_3130630</name>
</gene>